<proteinExistence type="inferred from homology"/>
<dbReference type="EC" id="3.6.1.7" evidence="2 5"/>
<dbReference type="InterPro" id="IPR001792">
    <property type="entry name" value="Acylphosphatase-like_dom"/>
</dbReference>
<evidence type="ECO:0000256" key="4">
    <source>
        <dbReference type="ARBA" id="ARBA00047645"/>
    </source>
</evidence>
<dbReference type="InterPro" id="IPR036046">
    <property type="entry name" value="Acylphosphatase-like_dom_sf"/>
</dbReference>
<protein>
    <recommendedName>
        <fullName evidence="3 5">Acylphosphatase</fullName>
        <ecNumber evidence="2 5">3.6.1.7</ecNumber>
    </recommendedName>
</protein>
<evidence type="ECO:0000256" key="2">
    <source>
        <dbReference type="ARBA" id="ARBA00012150"/>
    </source>
</evidence>
<name>A0ABT0QXC6_9MICO</name>
<evidence type="ECO:0000256" key="5">
    <source>
        <dbReference type="PROSITE-ProRule" id="PRU00520"/>
    </source>
</evidence>
<dbReference type="EMBL" id="JAKNCJ010000001">
    <property type="protein sequence ID" value="MCL6422327.1"/>
    <property type="molecule type" value="Genomic_DNA"/>
</dbReference>
<dbReference type="PANTHER" id="PTHR47268">
    <property type="entry name" value="ACYLPHOSPHATASE"/>
    <property type="match status" value="1"/>
</dbReference>
<evidence type="ECO:0000256" key="7">
    <source>
        <dbReference type="RuleBase" id="RU004168"/>
    </source>
</evidence>
<evidence type="ECO:0000256" key="3">
    <source>
        <dbReference type="ARBA" id="ARBA00015991"/>
    </source>
</evidence>
<dbReference type="Pfam" id="PF00708">
    <property type="entry name" value="Acylphosphatase"/>
    <property type="match status" value="1"/>
</dbReference>
<dbReference type="InterPro" id="IPR017968">
    <property type="entry name" value="Acylphosphatase_CS"/>
</dbReference>
<dbReference type="Proteomes" id="UP001203761">
    <property type="component" value="Unassembled WGS sequence"/>
</dbReference>
<dbReference type="PRINTS" id="PR00112">
    <property type="entry name" value="ACYLPHPHTASE"/>
</dbReference>
<accession>A0ABT0QXC6</accession>
<dbReference type="InterPro" id="IPR020456">
    <property type="entry name" value="Acylphosphatase"/>
</dbReference>
<dbReference type="SUPFAM" id="SSF54975">
    <property type="entry name" value="Acylphosphatase/BLUF domain-like"/>
    <property type="match status" value="1"/>
</dbReference>
<comment type="similarity">
    <text evidence="1 7">Belongs to the acylphosphatase family.</text>
</comment>
<dbReference type="PROSITE" id="PS51160">
    <property type="entry name" value="ACYLPHOSPHATASE_3"/>
    <property type="match status" value="1"/>
</dbReference>
<evidence type="ECO:0000313" key="9">
    <source>
        <dbReference type="EMBL" id="MCL6422327.1"/>
    </source>
</evidence>
<keyword evidence="10" id="KW-1185">Reference proteome</keyword>
<sequence>MAKRVRADVTGRVQGVGFRYSTQAKARELGVQGWVKNLLDGSVQFEAEGEDAAVDALVEWAHQGPVSAWVSGVRVREVPARGAEADGGFAIAG</sequence>
<comment type="catalytic activity">
    <reaction evidence="4 5 6">
        <text>an acyl phosphate + H2O = a carboxylate + phosphate + H(+)</text>
        <dbReference type="Rhea" id="RHEA:14965"/>
        <dbReference type="ChEBI" id="CHEBI:15377"/>
        <dbReference type="ChEBI" id="CHEBI:15378"/>
        <dbReference type="ChEBI" id="CHEBI:29067"/>
        <dbReference type="ChEBI" id="CHEBI:43474"/>
        <dbReference type="ChEBI" id="CHEBI:59918"/>
        <dbReference type="EC" id="3.6.1.7"/>
    </reaction>
</comment>
<comment type="caution">
    <text evidence="9">The sequence shown here is derived from an EMBL/GenBank/DDBJ whole genome shotgun (WGS) entry which is preliminary data.</text>
</comment>
<evidence type="ECO:0000256" key="6">
    <source>
        <dbReference type="RuleBase" id="RU000553"/>
    </source>
</evidence>
<evidence type="ECO:0000259" key="8">
    <source>
        <dbReference type="PROSITE" id="PS51160"/>
    </source>
</evidence>
<evidence type="ECO:0000256" key="1">
    <source>
        <dbReference type="ARBA" id="ARBA00005614"/>
    </source>
</evidence>
<dbReference type="RefSeq" id="WP_249736432.1">
    <property type="nucleotide sequence ID" value="NZ_JAKNCJ010000001.1"/>
</dbReference>
<dbReference type="Gene3D" id="3.30.70.100">
    <property type="match status" value="1"/>
</dbReference>
<feature type="domain" description="Acylphosphatase-like" evidence="8">
    <location>
        <begin position="4"/>
        <end position="93"/>
    </location>
</feature>
<feature type="active site" evidence="5">
    <location>
        <position position="37"/>
    </location>
</feature>
<feature type="active site" evidence="5">
    <location>
        <position position="19"/>
    </location>
</feature>
<dbReference type="PROSITE" id="PS00151">
    <property type="entry name" value="ACYLPHOSPHATASE_2"/>
    <property type="match status" value="1"/>
</dbReference>
<dbReference type="PANTHER" id="PTHR47268:SF4">
    <property type="entry name" value="ACYLPHOSPHATASE"/>
    <property type="match status" value="1"/>
</dbReference>
<gene>
    <name evidence="9" type="ORF">Bequi_02830</name>
</gene>
<evidence type="ECO:0000313" key="10">
    <source>
        <dbReference type="Proteomes" id="UP001203761"/>
    </source>
</evidence>
<reference evidence="9" key="1">
    <citation type="submission" date="2022-02" db="EMBL/GenBank/DDBJ databases">
        <authorList>
            <person name="Lee M."/>
            <person name="Kim S.-J."/>
            <person name="Jung M.-Y."/>
        </authorList>
    </citation>
    <scope>NUCLEOTIDE SEQUENCE</scope>
    <source>
        <strain evidence="9">JHP9</strain>
    </source>
</reference>
<dbReference type="PROSITE" id="PS00150">
    <property type="entry name" value="ACYLPHOSPHATASE_1"/>
    <property type="match status" value="1"/>
</dbReference>
<keyword evidence="5 6" id="KW-0378">Hydrolase</keyword>
<organism evidence="9 10">
    <name type="scientific">Brachybacterium equifaecis</name>
    <dbReference type="NCBI Taxonomy" id="2910770"/>
    <lineage>
        <taxon>Bacteria</taxon>
        <taxon>Bacillati</taxon>
        <taxon>Actinomycetota</taxon>
        <taxon>Actinomycetes</taxon>
        <taxon>Micrococcales</taxon>
        <taxon>Dermabacteraceae</taxon>
        <taxon>Brachybacterium</taxon>
    </lineage>
</organism>